<organism evidence="1 2">
    <name type="scientific">Martelella alba</name>
    <dbReference type="NCBI Taxonomy" id="2590451"/>
    <lineage>
        <taxon>Bacteria</taxon>
        <taxon>Pseudomonadati</taxon>
        <taxon>Pseudomonadota</taxon>
        <taxon>Alphaproteobacteria</taxon>
        <taxon>Hyphomicrobiales</taxon>
        <taxon>Aurantimonadaceae</taxon>
        <taxon>Martelella</taxon>
    </lineage>
</organism>
<name>A0ABY2SCZ8_9HYPH</name>
<gene>
    <name evidence="1" type="ORF">FCN80_26340</name>
</gene>
<evidence type="ECO:0000313" key="1">
    <source>
        <dbReference type="EMBL" id="TKI01551.1"/>
    </source>
</evidence>
<dbReference type="Gene3D" id="1.10.3210.10">
    <property type="entry name" value="Hypothetical protein af1432"/>
    <property type="match status" value="1"/>
</dbReference>
<evidence type="ECO:0000313" key="2">
    <source>
        <dbReference type="Proteomes" id="UP000305202"/>
    </source>
</evidence>
<keyword evidence="2" id="KW-1185">Reference proteome</keyword>
<dbReference type="Proteomes" id="UP000305202">
    <property type="component" value="Unassembled WGS sequence"/>
</dbReference>
<comment type="caution">
    <text evidence="1">The sequence shown here is derived from an EMBL/GenBank/DDBJ whole genome shotgun (WGS) entry which is preliminary data.</text>
</comment>
<accession>A0ABY2SCZ8</accession>
<proteinExistence type="predicted"/>
<reference evidence="1 2" key="1">
    <citation type="submission" date="2019-04" db="EMBL/GenBank/DDBJ databases">
        <authorList>
            <person name="Li M."/>
            <person name="Gao C."/>
        </authorList>
    </citation>
    <scope>NUCLEOTIDE SEQUENCE [LARGE SCALE GENOMIC DNA]</scope>
    <source>
        <strain evidence="1 2">BGMRC 2031</strain>
    </source>
</reference>
<dbReference type="EMBL" id="SZPQ01000180">
    <property type="protein sequence ID" value="TKI01551.1"/>
    <property type="molecule type" value="Genomic_DNA"/>
</dbReference>
<sequence length="73" mass="8648">MSPEVKRADLIMLATERRDLDIDPNTVWPMLDGVPLADIVVFPLTPYQSERAFFERWDELNHPESHHDQRHHD</sequence>
<protein>
    <submittedName>
        <fullName evidence="1">Uncharacterized protein</fullName>
    </submittedName>
</protein>